<evidence type="ECO:0000256" key="4">
    <source>
        <dbReference type="ARBA" id="ARBA00022559"/>
    </source>
</evidence>
<dbReference type="InterPro" id="IPR036249">
    <property type="entry name" value="Thioredoxin-like_sf"/>
</dbReference>
<dbReference type="PANTHER" id="PTHR10430:SF8">
    <property type="entry name" value="PEROXIREDOXIN-2A-RELATED"/>
    <property type="match status" value="1"/>
</dbReference>
<feature type="domain" description="Thioredoxin" evidence="10">
    <location>
        <begin position="109"/>
        <end position="272"/>
    </location>
</feature>
<name>A0A8T0HPS3_CERPU</name>
<keyword evidence="12" id="KW-1185">Reference proteome</keyword>
<protein>
    <recommendedName>
        <fullName evidence="3 9">Glutaredoxin-dependent peroxiredoxin</fullName>
        <ecNumber evidence="3 9">1.11.1.25</ecNumber>
    </recommendedName>
</protein>
<dbReference type="GO" id="GO:0034599">
    <property type="term" value="P:cellular response to oxidative stress"/>
    <property type="evidence" value="ECO:0007669"/>
    <property type="project" value="InterPro"/>
</dbReference>
<dbReference type="EC" id="1.11.1.25" evidence="3 9"/>
<dbReference type="GO" id="GO:0005737">
    <property type="term" value="C:cytoplasm"/>
    <property type="evidence" value="ECO:0007669"/>
    <property type="project" value="TreeGrafter"/>
</dbReference>
<evidence type="ECO:0000256" key="1">
    <source>
        <dbReference type="ARBA" id="ARBA00001711"/>
    </source>
</evidence>
<gene>
    <name evidence="11" type="ORF">KC19_VG125900</name>
</gene>
<dbReference type="InterPro" id="IPR037944">
    <property type="entry name" value="PRX5-like"/>
</dbReference>
<dbReference type="CDD" id="cd03013">
    <property type="entry name" value="PRX5_like"/>
    <property type="match status" value="1"/>
</dbReference>
<keyword evidence="5 9" id="KW-0049">Antioxidant</keyword>
<dbReference type="PROSITE" id="PS51352">
    <property type="entry name" value="THIOREDOXIN_2"/>
    <property type="match status" value="1"/>
</dbReference>
<comment type="catalytic activity">
    <reaction evidence="1">
        <text>[glutaredoxin]-dithiol + a hydroperoxide = [glutaredoxin]-disulfide + an alcohol + H2O</text>
        <dbReference type="Rhea" id="RHEA:62624"/>
        <dbReference type="Rhea" id="RHEA-COMP:10729"/>
        <dbReference type="Rhea" id="RHEA-COMP:10730"/>
        <dbReference type="ChEBI" id="CHEBI:15377"/>
        <dbReference type="ChEBI" id="CHEBI:29950"/>
        <dbReference type="ChEBI" id="CHEBI:30879"/>
        <dbReference type="ChEBI" id="CHEBI:35924"/>
        <dbReference type="ChEBI" id="CHEBI:50058"/>
        <dbReference type="EC" id="1.11.1.25"/>
    </reaction>
</comment>
<dbReference type="Gene3D" id="3.40.30.10">
    <property type="entry name" value="Glutaredoxin"/>
    <property type="match status" value="1"/>
</dbReference>
<comment type="function">
    <text evidence="9">Thiol-specific peroxidase that catalyzes the reduction of hydrogen peroxide and organic hydroperoxides to water and alcohols, respectively. Plays a role in cell protection against oxidative stress by detoxifying peroxides.</text>
</comment>
<evidence type="ECO:0000256" key="7">
    <source>
        <dbReference type="ARBA" id="ARBA00023284"/>
    </source>
</evidence>
<comment type="caution">
    <text evidence="11">The sequence shown here is derived from an EMBL/GenBank/DDBJ whole genome shotgun (WGS) entry which is preliminary data.</text>
</comment>
<dbReference type="Pfam" id="PF08534">
    <property type="entry name" value="Redoxin"/>
    <property type="match status" value="1"/>
</dbReference>
<evidence type="ECO:0000256" key="6">
    <source>
        <dbReference type="ARBA" id="ARBA00023002"/>
    </source>
</evidence>
<evidence type="ECO:0000259" key="10">
    <source>
        <dbReference type="PROSITE" id="PS51352"/>
    </source>
</evidence>
<evidence type="ECO:0000256" key="3">
    <source>
        <dbReference type="ARBA" id="ARBA00013016"/>
    </source>
</evidence>
<feature type="active site" description="Cysteine sulfenic acid (-SOH) intermediate" evidence="8">
    <location>
        <position position="156"/>
    </location>
</feature>
<evidence type="ECO:0000313" key="12">
    <source>
        <dbReference type="Proteomes" id="UP000822688"/>
    </source>
</evidence>
<dbReference type="Proteomes" id="UP000822688">
    <property type="component" value="Chromosome V"/>
</dbReference>
<comment type="similarity">
    <text evidence="2 9">Belongs to the peroxiredoxin family. Prx5 subfamily.</text>
</comment>
<dbReference type="FunFam" id="3.40.30.10:FF:000020">
    <property type="entry name" value="Peroxiredoxin"/>
    <property type="match status" value="1"/>
</dbReference>
<dbReference type="InterPro" id="IPR013740">
    <property type="entry name" value="Redoxin"/>
</dbReference>
<dbReference type="EMBL" id="CM026426">
    <property type="protein sequence ID" value="KAG0572797.1"/>
    <property type="molecule type" value="Genomic_DNA"/>
</dbReference>
<evidence type="ECO:0000256" key="2">
    <source>
        <dbReference type="ARBA" id="ARBA00010505"/>
    </source>
</evidence>
<keyword evidence="4 9" id="KW-0575">Peroxidase</keyword>
<proteinExistence type="inferred from homology"/>
<keyword evidence="6 9" id="KW-0560">Oxidoreductase</keyword>
<evidence type="ECO:0000256" key="5">
    <source>
        <dbReference type="ARBA" id="ARBA00022862"/>
    </source>
</evidence>
<reference evidence="11" key="1">
    <citation type="submission" date="2020-06" db="EMBL/GenBank/DDBJ databases">
        <title>WGS assembly of Ceratodon purpureus strain R40.</title>
        <authorList>
            <person name="Carey S.B."/>
            <person name="Jenkins J."/>
            <person name="Shu S."/>
            <person name="Lovell J.T."/>
            <person name="Sreedasyam A."/>
            <person name="Maumus F."/>
            <person name="Tiley G.P."/>
            <person name="Fernandez-Pozo N."/>
            <person name="Barry K."/>
            <person name="Chen C."/>
            <person name="Wang M."/>
            <person name="Lipzen A."/>
            <person name="Daum C."/>
            <person name="Saski C.A."/>
            <person name="Payton A.C."/>
            <person name="Mcbreen J.C."/>
            <person name="Conrad R.E."/>
            <person name="Kollar L.M."/>
            <person name="Olsson S."/>
            <person name="Huttunen S."/>
            <person name="Landis J.B."/>
            <person name="Wickett N.J."/>
            <person name="Johnson M.G."/>
            <person name="Rensing S.A."/>
            <person name="Grimwood J."/>
            <person name="Schmutz J."/>
            <person name="Mcdaniel S.F."/>
        </authorList>
    </citation>
    <scope>NUCLEOTIDE SEQUENCE</scope>
    <source>
        <strain evidence="11">R40</strain>
    </source>
</reference>
<organism evidence="11 12">
    <name type="scientific">Ceratodon purpureus</name>
    <name type="common">Fire moss</name>
    <name type="synonym">Dicranum purpureum</name>
    <dbReference type="NCBI Taxonomy" id="3225"/>
    <lineage>
        <taxon>Eukaryota</taxon>
        <taxon>Viridiplantae</taxon>
        <taxon>Streptophyta</taxon>
        <taxon>Embryophyta</taxon>
        <taxon>Bryophyta</taxon>
        <taxon>Bryophytina</taxon>
        <taxon>Bryopsida</taxon>
        <taxon>Dicranidae</taxon>
        <taxon>Pseudoditrichales</taxon>
        <taxon>Ditrichaceae</taxon>
        <taxon>Ceratodon</taxon>
    </lineage>
</organism>
<dbReference type="GO" id="GO:0008379">
    <property type="term" value="F:thioredoxin peroxidase activity"/>
    <property type="evidence" value="ECO:0007669"/>
    <property type="project" value="InterPro"/>
</dbReference>
<evidence type="ECO:0000256" key="8">
    <source>
        <dbReference type="PIRSR" id="PIRSR637944-1"/>
    </source>
</evidence>
<accession>A0A8T0HPS3</accession>
<dbReference type="PANTHER" id="PTHR10430">
    <property type="entry name" value="PEROXIREDOXIN"/>
    <property type="match status" value="1"/>
</dbReference>
<dbReference type="AlphaFoldDB" id="A0A8T0HPS3"/>
<evidence type="ECO:0000313" key="11">
    <source>
        <dbReference type="EMBL" id="KAG0572797.1"/>
    </source>
</evidence>
<dbReference type="SUPFAM" id="SSF52833">
    <property type="entry name" value="Thioredoxin-like"/>
    <property type="match status" value="1"/>
</dbReference>
<sequence>MSESKILKPTLNKCALAGLPEARNRSSGIEEYVEVFGPDKDSKRFALGTRASFAVDRFNKKLVDALKPVVCVEAYKEGEDPVEFGPDAPLMSMCTWDLRVVQEAPFEPIGVGDKIPNGELTYLDDDGKLQAHCIYDLIREKRVVFFGVPGAFTPTCSLKHVPGFIERAEEILDRQVAMIVCITVNDPFVVKEWEKTYCDNKHIKFLCDGSAIWTKKIGLELDLYDRGMGVRSRRYCLLIDNTIVKIANIEEGGGLETSTAHKIMSDLKAGQGS</sequence>
<dbReference type="GO" id="GO:0045454">
    <property type="term" value="P:cell redox homeostasis"/>
    <property type="evidence" value="ECO:0007669"/>
    <property type="project" value="TreeGrafter"/>
</dbReference>
<keyword evidence="7 9" id="KW-0676">Redox-active center</keyword>
<dbReference type="InterPro" id="IPR013766">
    <property type="entry name" value="Thioredoxin_domain"/>
</dbReference>
<evidence type="ECO:0000256" key="9">
    <source>
        <dbReference type="RuleBase" id="RU366011"/>
    </source>
</evidence>
<dbReference type="GO" id="GO:0042744">
    <property type="term" value="P:hydrogen peroxide catabolic process"/>
    <property type="evidence" value="ECO:0007669"/>
    <property type="project" value="TreeGrafter"/>
</dbReference>